<reference evidence="2" key="1">
    <citation type="journal article" date="2015" name="Nature">
        <title>Complex archaea that bridge the gap between prokaryotes and eukaryotes.</title>
        <authorList>
            <person name="Spang A."/>
            <person name="Saw J.H."/>
            <person name="Jorgensen S.L."/>
            <person name="Zaremba-Niedzwiedzka K."/>
            <person name="Martijn J."/>
            <person name="Lind A.E."/>
            <person name="van Eijk R."/>
            <person name="Schleper C."/>
            <person name="Guy L."/>
            <person name="Ettema T.J."/>
        </authorList>
    </citation>
    <scope>NUCLEOTIDE SEQUENCE</scope>
</reference>
<dbReference type="EMBL" id="LAZR01000195">
    <property type="protein sequence ID" value="KKN82758.1"/>
    <property type="molecule type" value="Genomic_DNA"/>
</dbReference>
<name>A0A0F9WV36_9ZZZZ</name>
<evidence type="ECO:0000313" key="2">
    <source>
        <dbReference type="EMBL" id="KKN82758.1"/>
    </source>
</evidence>
<sequence length="396" mass="45271">MGRQKGSTNKKLPTRGSTTSKRLYKQQQVRESKVKMTGFGIKEVYVPYENLGSTEVRTLVLSCAWIDNCINTIIDEVVKYPLTSKDKKIQAFLSYPSLVEPLFTIRKKYLKDMLRYGNGACMVKYRKDKPYELRIIPGYTVKVDDSNPPKYPLTKIDSSSPLQDKSGKEIKLQNKECLLFQIDADSDRTLAISPLKRIYNMVRAEKNLTKALQQFTNRGFFLPSFISMEKTNGTEIKEFVEYLNNIALEGAKMFGVNKKATVTAIPYWSAEDIIKINKWLALYIANAYKVPPFMLNLVENTGSLNAREQRSRFLENVVLPILEYESYIYTMKIARQGFQTSSTITAPTMSIKLSFNKVRAAAIAIGSDEALMSVDEARKWFLNLEPKKKERLAKDK</sequence>
<comment type="caution">
    <text evidence="2">The sequence shown here is derived from an EMBL/GenBank/DDBJ whole genome shotgun (WGS) entry which is preliminary data.</text>
</comment>
<dbReference type="Pfam" id="PF04860">
    <property type="entry name" value="Phage_portal"/>
    <property type="match status" value="1"/>
</dbReference>
<dbReference type="InterPro" id="IPR006944">
    <property type="entry name" value="Phage/GTA_portal"/>
</dbReference>
<gene>
    <name evidence="2" type="ORF">LCGC14_0305820</name>
</gene>
<accession>A0A0F9WV36</accession>
<protein>
    <recommendedName>
        <fullName evidence="3">Phage portal protein</fullName>
    </recommendedName>
</protein>
<evidence type="ECO:0008006" key="3">
    <source>
        <dbReference type="Google" id="ProtNLM"/>
    </source>
</evidence>
<dbReference type="AlphaFoldDB" id="A0A0F9WV36"/>
<evidence type="ECO:0000256" key="1">
    <source>
        <dbReference type="SAM" id="MobiDB-lite"/>
    </source>
</evidence>
<organism evidence="2">
    <name type="scientific">marine sediment metagenome</name>
    <dbReference type="NCBI Taxonomy" id="412755"/>
    <lineage>
        <taxon>unclassified sequences</taxon>
        <taxon>metagenomes</taxon>
        <taxon>ecological metagenomes</taxon>
    </lineage>
</organism>
<feature type="region of interest" description="Disordered" evidence="1">
    <location>
        <begin position="1"/>
        <end position="24"/>
    </location>
</feature>
<proteinExistence type="predicted"/>